<feature type="transmembrane region" description="Helical" evidence="1">
    <location>
        <begin position="157"/>
        <end position="181"/>
    </location>
</feature>
<name>A0AAW1SNW5_9CHLO</name>
<dbReference type="InterPro" id="IPR037219">
    <property type="entry name" value="Peptidase_M41-like"/>
</dbReference>
<dbReference type="GO" id="GO:0004176">
    <property type="term" value="F:ATP-dependent peptidase activity"/>
    <property type="evidence" value="ECO:0007669"/>
    <property type="project" value="InterPro"/>
</dbReference>
<dbReference type="PANTHER" id="PTHR33471">
    <property type="entry name" value="ATP-DEPENDENT ZINC METALLOPROTEASE-RELATED"/>
    <property type="match status" value="1"/>
</dbReference>
<dbReference type="GO" id="GO:0005524">
    <property type="term" value="F:ATP binding"/>
    <property type="evidence" value="ECO:0007669"/>
    <property type="project" value="InterPro"/>
</dbReference>
<reference evidence="2 3" key="1">
    <citation type="journal article" date="2024" name="Nat. Commun.">
        <title>Phylogenomics reveals the evolutionary origins of lichenization in chlorophyte algae.</title>
        <authorList>
            <person name="Puginier C."/>
            <person name="Libourel C."/>
            <person name="Otte J."/>
            <person name="Skaloud P."/>
            <person name="Haon M."/>
            <person name="Grisel S."/>
            <person name="Petersen M."/>
            <person name="Berrin J.G."/>
            <person name="Delaux P.M."/>
            <person name="Dal Grande F."/>
            <person name="Keller J."/>
        </authorList>
    </citation>
    <scope>NUCLEOTIDE SEQUENCE [LARGE SCALE GENOMIC DNA]</scope>
    <source>
        <strain evidence="2 3">SAG 2523</strain>
    </source>
</reference>
<gene>
    <name evidence="2" type="ORF">WJX84_011734</name>
</gene>
<dbReference type="AlphaFoldDB" id="A0AAW1SNW5"/>
<evidence type="ECO:0000313" key="3">
    <source>
        <dbReference type="Proteomes" id="UP001485043"/>
    </source>
</evidence>
<dbReference type="EMBL" id="JALJOV010001324">
    <property type="protein sequence ID" value="KAK9849780.1"/>
    <property type="molecule type" value="Genomic_DNA"/>
</dbReference>
<sequence>MQSLQFRQFLKGAALAARPQSLRQHHVSVQRPQLAKAASQASQISLAEPTAYNKLKEVYDYLQSLPPSDRQEASNEILSTLNSLKEDGTLKKFGKRLEDGLERRNVFIGELKRVGVKVPDSIGKLSVRNDAAFLITVVGSTSVVAVAGQFLPGDWGFFVPYLTGAISIAVLVIGSTAPGFLQFFIDKFAQIFPDYRERVLRHEAAHMLAGYLMGVPVTGYSLDIGKAHTDFAEAKLQRSLIEKRLDETEVDQLALVAMAGASSEAMKYDEVLGQNADMSDLQRIMLRSANKMDNARQQNMTRWAVYECCRLLADYSAEYEALQAAMKSRGSIAECIRAIELASSS</sequence>
<dbReference type="GO" id="GO:0004222">
    <property type="term" value="F:metalloendopeptidase activity"/>
    <property type="evidence" value="ECO:0007669"/>
    <property type="project" value="InterPro"/>
</dbReference>
<proteinExistence type="predicted"/>
<comment type="caution">
    <text evidence="2">The sequence shown here is derived from an EMBL/GenBank/DDBJ whole genome shotgun (WGS) entry which is preliminary data.</text>
</comment>
<keyword evidence="1" id="KW-0472">Membrane</keyword>
<keyword evidence="1" id="KW-0812">Transmembrane</keyword>
<organism evidence="2 3">
    <name type="scientific">Apatococcus fuscideae</name>
    <dbReference type="NCBI Taxonomy" id="2026836"/>
    <lineage>
        <taxon>Eukaryota</taxon>
        <taxon>Viridiplantae</taxon>
        <taxon>Chlorophyta</taxon>
        <taxon>core chlorophytes</taxon>
        <taxon>Trebouxiophyceae</taxon>
        <taxon>Chlorellales</taxon>
        <taxon>Chlorellaceae</taxon>
        <taxon>Apatococcus</taxon>
    </lineage>
</organism>
<dbReference type="SUPFAM" id="SSF140990">
    <property type="entry name" value="FtsH protease domain-like"/>
    <property type="match status" value="1"/>
</dbReference>
<evidence type="ECO:0000313" key="2">
    <source>
        <dbReference type="EMBL" id="KAK9849780.1"/>
    </source>
</evidence>
<dbReference type="GO" id="GO:0006508">
    <property type="term" value="P:proteolysis"/>
    <property type="evidence" value="ECO:0007669"/>
    <property type="project" value="InterPro"/>
</dbReference>
<protein>
    <submittedName>
        <fullName evidence="2">Uncharacterized protein</fullName>
    </submittedName>
</protein>
<feature type="transmembrane region" description="Helical" evidence="1">
    <location>
        <begin position="131"/>
        <end position="151"/>
    </location>
</feature>
<accession>A0AAW1SNW5</accession>
<keyword evidence="3" id="KW-1185">Reference proteome</keyword>
<keyword evidence="1" id="KW-1133">Transmembrane helix</keyword>
<evidence type="ECO:0000256" key="1">
    <source>
        <dbReference type="SAM" id="Phobius"/>
    </source>
</evidence>
<dbReference type="PANTHER" id="PTHR33471:SF7">
    <property type="entry name" value="ATP-DEPENDENT ZINC METALLOPROTEASE-RELATED"/>
    <property type="match status" value="1"/>
</dbReference>
<dbReference type="Proteomes" id="UP001485043">
    <property type="component" value="Unassembled WGS sequence"/>
</dbReference>